<feature type="compositionally biased region" description="Basic and acidic residues" evidence="3">
    <location>
        <begin position="143"/>
        <end position="153"/>
    </location>
</feature>
<accession>A0ABP0E4L6</accession>
<keyword evidence="6" id="KW-1185">Reference proteome</keyword>
<dbReference type="InterPro" id="IPR052240">
    <property type="entry name" value="SAP_domain_ribonucleoprotein"/>
</dbReference>
<sequence>MTDYASLKVEELKKLLSDRSLPLSGKKADLVARLQENDEAAKPETKGNEDEIDWDDEQPAAAEPAANASVAPASEAVAETAPAAALATDPVTVDKPAETVTKAPVTDNKTVPASNIDLDEELRRREARAMRFGTTTAAADPAKATEGEDDNAKKAARAARFGINPAAAAKDETNEVKKAIMSSLDVALPDRPLKRGHGGDGAGGRRDSKRSASNRRQGGNRINKQNNNSQNSQNNQNSRTNRNDRRGNGNKSGGGGGGGGDGGGSQRGNKALNFLSDPAERKKAEERAKRFAL</sequence>
<dbReference type="SMART" id="SM00513">
    <property type="entry name" value="SAP"/>
    <property type="match status" value="1"/>
</dbReference>
<name>A0ABP0E4L6_9PEZI</name>
<dbReference type="EMBL" id="CAWUOM010000173">
    <property type="protein sequence ID" value="CAK7274586.1"/>
    <property type="molecule type" value="Genomic_DNA"/>
</dbReference>
<evidence type="ECO:0000256" key="1">
    <source>
        <dbReference type="ARBA" id="ARBA00022553"/>
    </source>
</evidence>
<dbReference type="SUPFAM" id="SSF68906">
    <property type="entry name" value="SAP domain"/>
    <property type="match status" value="1"/>
</dbReference>
<evidence type="ECO:0000256" key="3">
    <source>
        <dbReference type="SAM" id="MobiDB-lite"/>
    </source>
</evidence>
<dbReference type="InterPro" id="IPR003034">
    <property type="entry name" value="SAP_dom"/>
</dbReference>
<feature type="region of interest" description="Disordered" evidence="3">
    <location>
        <begin position="98"/>
        <end position="117"/>
    </location>
</feature>
<reference evidence="5 6" key="1">
    <citation type="submission" date="2024-01" db="EMBL/GenBank/DDBJ databases">
        <authorList>
            <person name="Allen C."/>
            <person name="Tagirdzhanova G."/>
        </authorList>
    </citation>
    <scope>NUCLEOTIDE SEQUENCE [LARGE SCALE GENOMIC DNA]</scope>
    <source>
        <strain evidence="5 6">CBS 573.63</strain>
    </source>
</reference>
<feature type="region of interest" description="Disordered" evidence="3">
    <location>
        <begin position="34"/>
        <end position="93"/>
    </location>
</feature>
<feature type="compositionally biased region" description="Low complexity" evidence="3">
    <location>
        <begin position="214"/>
        <end position="240"/>
    </location>
</feature>
<dbReference type="Pfam" id="PF02037">
    <property type="entry name" value="SAP"/>
    <property type="match status" value="1"/>
</dbReference>
<keyword evidence="1" id="KW-0597">Phosphoprotein</keyword>
<feature type="region of interest" description="Disordered" evidence="3">
    <location>
        <begin position="126"/>
        <end position="156"/>
    </location>
</feature>
<feature type="compositionally biased region" description="Basic and acidic residues" evidence="3">
    <location>
        <begin position="34"/>
        <end position="49"/>
    </location>
</feature>
<feature type="compositionally biased region" description="Basic and acidic residues" evidence="3">
    <location>
        <begin position="278"/>
        <end position="293"/>
    </location>
</feature>
<dbReference type="Gene3D" id="1.10.720.30">
    <property type="entry name" value="SAP domain"/>
    <property type="match status" value="1"/>
</dbReference>
<protein>
    <recommendedName>
        <fullName evidence="4">SAP domain-containing protein</fullName>
    </recommendedName>
</protein>
<organism evidence="5 6">
    <name type="scientific">Sporothrix epigloea</name>
    <dbReference type="NCBI Taxonomy" id="1892477"/>
    <lineage>
        <taxon>Eukaryota</taxon>
        <taxon>Fungi</taxon>
        <taxon>Dikarya</taxon>
        <taxon>Ascomycota</taxon>
        <taxon>Pezizomycotina</taxon>
        <taxon>Sordariomycetes</taxon>
        <taxon>Sordariomycetidae</taxon>
        <taxon>Ophiostomatales</taxon>
        <taxon>Ophiostomataceae</taxon>
        <taxon>Sporothrix</taxon>
    </lineage>
</organism>
<dbReference type="InterPro" id="IPR036361">
    <property type="entry name" value="SAP_dom_sf"/>
</dbReference>
<feature type="region of interest" description="Disordered" evidence="3">
    <location>
        <begin position="184"/>
        <end position="293"/>
    </location>
</feature>
<comment type="similarity">
    <text evidence="2">Belongs to the SAP domain-containing ribonucleoprotein family.</text>
</comment>
<evidence type="ECO:0000256" key="2">
    <source>
        <dbReference type="ARBA" id="ARBA00046328"/>
    </source>
</evidence>
<dbReference type="PANTHER" id="PTHR46551">
    <property type="entry name" value="SAP DOMAIN-CONTAINING RIBONUCLEOPROTEIN"/>
    <property type="match status" value="1"/>
</dbReference>
<gene>
    <name evidence="5" type="ORF">SEPCBS57363_006240</name>
</gene>
<dbReference type="Proteomes" id="UP001642501">
    <property type="component" value="Unassembled WGS sequence"/>
</dbReference>
<evidence type="ECO:0000259" key="4">
    <source>
        <dbReference type="PROSITE" id="PS50800"/>
    </source>
</evidence>
<dbReference type="PROSITE" id="PS50800">
    <property type="entry name" value="SAP"/>
    <property type="match status" value="1"/>
</dbReference>
<proteinExistence type="inferred from homology"/>
<evidence type="ECO:0000313" key="5">
    <source>
        <dbReference type="EMBL" id="CAK7274586.1"/>
    </source>
</evidence>
<feature type="domain" description="SAP" evidence="4">
    <location>
        <begin position="4"/>
        <end position="38"/>
    </location>
</feature>
<dbReference type="PANTHER" id="PTHR46551:SF1">
    <property type="entry name" value="SAP DOMAIN-CONTAINING RIBONUCLEOPROTEIN"/>
    <property type="match status" value="1"/>
</dbReference>
<feature type="compositionally biased region" description="Low complexity" evidence="3">
    <location>
        <begin position="59"/>
        <end position="91"/>
    </location>
</feature>
<evidence type="ECO:0000313" key="6">
    <source>
        <dbReference type="Proteomes" id="UP001642501"/>
    </source>
</evidence>
<comment type="caution">
    <text evidence="5">The sequence shown here is derived from an EMBL/GenBank/DDBJ whole genome shotgun (WGS) entry which is preliminary data.</text>
</comment>
<feature type="compositionally biased region" description="Gly residues" evidence="3">
    <location>
        <begin position="250"/>
        <end position="266"/>
    </location>
</feature>